<proteinExistence type="predicted"/>
<evidence type="ECO:0000313" key="3">
    <source>
        <dbReference type="Proteomes" id="UP000677305"/>
    </source>
</evidence>
<accession>A0A8J8SBZ5</accession>
<evidence type="ECO:0000256" key="1">
    <source>
        <dbReference type="SAM" id="SignalP"/>
    </source>
</evidence>
<dbReference type="KEGG" id="vgu:HYG85_10260"/>
<keyword evidence="1" id="KW-0732">Signal</keyword>
<name>A0A8J8SBZ5_9FIRM</name>
<feature type="signal peptide" evidence="1">
    <location>
        <begin position="1"/>
        <end position="28"/>
    </location>
</feature>
<feature type="chain" id="PRO_5038472506" evidence="1">
    <location>
        <begin position="29"/>
        <end position="1387"/>
    </location>
</feature>
<keyword evidence="3" id="KW-1185">Reference proteome</keyword>
<gene>
    <name evidence="2" type="ORF">HYG85_10260</name>
</gene>
<protein>
    <submittedName>
        <fullName evidence="2">Uncharacterized protein</fullName>
    </submittedName>
</protein>
<dbReference type="EMBL" id="CP058561">
    <property type="protein sequence ID" value="QUH29288.1"/>
    <property type="molecule type" value="Genomic_DNA"/>
</dbReference>
<sequence>MSKAKKKSKLFQLMVVGLGISLTTPCFSTYGAEIETNTIIETSTTSKLEDNNLPIMNENIISNTNNTSYGTLLNQYTEYLRSKTPETIDNIILSLEDHEFYSALVKRTFIDRLGADNLEKFKAKSTDHATFLSTIFNRDDLLNLFLQGRSDYKQDRLVKSLDVWKDLWENDEDCHDGFYAKFAIAMALVHANPIKTYDSNHTVIDPVVRYDHYKRLNTEGKLFPSFNNLDVTHLTMVADNATSDADIDWLHDFLRTKHPDYITQSTLKKAAFLMPYGKRDGRNYKGEWKLKDLLEIGGVCTRISYFGTLIYRSFGVPSTDVRQPNHMAFLYMKSEDSWGLGNNIGGIGYAWNRPATTIPWGDHPIYAKLLAEATKDRDSLDKSNQLLWLSEVIDSTNKIEIINKAIDINKKNLIAWYYKIDSMISNDATIKEWEQIIADILDIFTYHPKVMTDLLNRLPIQKISDYDRTILQELILNIYAAFDKNTDSEQLSTIKALHKRLPQGNLVLAKYSVDGSNAYRLMGIKKGEEYSIDGGNTYITASEDDLLLTDDEIKSINTTDHIRIRINSTYEPYVLHIYRYYLKQHHVIMNNKANTLTGMKGYMEFSTDRVNWIKYKNNLPDLSGNITIYIRRSGSGASLSSNILTRQFTAALFSFDGKNANRLMGLKKGEKYSLDGGKTFTTANEDDLLLTEAEVKSINSTNSIIMKPIDTDKEFVIYIKNGSLSDKVIKHSDLDNTISGLNNTMEFSIDQTNWTRYNGDNLPDLSGNITIYIRKAATGLYMPSNIISRKFTAATFSFSGENAGRLMEITTNAEYSLDGGITYTTPSEDNVLLTKDELDSITTTHGILVRMKGTDDILTIKIVREGLLRSTIKSNDALNTLTGIRSGMEFSIDNKNTWTRYNGNNLPDLSGNLTIHVRKYAKNNSLASPIVTKIFTAASFSFSGENAGRLMGITPDIEYSLDGGNTYTTPSEKNVLLTKDELESITTAHGILIRMKGNDDTQLIKIGKNRLWNSTIKANDTENTLKGLSKYMEFSIDNKEIWTKYNGSNLPDLTGNLTIHVRKYARGTSLPSPIVTRKFTGDTSSIVLSDISFSFSGDNAGRLMEITPDVEYSLDGGITYTTPYEDNILLSDAELESINSNDNILVRSKGINETYTIHINDSNLSSSSLAANDTDNTILLDTSLEYSFDKINWTKYDGYNNPDLSGDVTLYVRKYAAGTTTSSNIVEIAYTQDIIVPAELDPVSFSLDGQNASKLMGITTYAEYSLDGGITYTTPYEDNVLLTKDELDSMTAANGILIRLKGTDKTQLIKLDQRIIHPRNIKSNDSNNTVTINNNMEFSIDDKNTWIKYNGSNLPDLTGDITIHIRKYGTGRSLPSKIVTRTFTQAK</sequence>
<dbReference type="Proteomes" id="UP000677305">
    <property type="component" value="Chromosome"/>
</dbReference>
<evidence type="ECO:0000313" key="2">
    <source>
        <dbReference type="EMBL" id="QUH29288.1"/>
    </source>
</evidence>
<reference evidence="2 3" key="1">
    <citation type="submission" date="2020-07" db="EMBL/GenBank/DDBJ databases">
        <title>Vallitalea guaymasensis genome.</title>
        <authorList>
            <person name="Postec A."/>
        </authorList>
    </citation>
    <scope>NUCLEOTIDE SEQUENCE [LARGE SCALE GENOMIC DNA]</scope>
    <source>
        <strain evidence="2 3">Ra1766G1</strain>
    </source>
</reference>
<dbReference type="RefSeq" id="WP_212693398.1">
    <property type="nucleotide sequence ID" value="NZ_CP058561.1"/>
</dbReference>
<organism evidence="2 3">
    <name type="scientific">Vallitalea guaymasensis</name>
    <dbReference type="NCBI Taxonomy" id="1185412"/>
    <lineage>
        <taxon>Bacteria</taxon>
        <taxon>Bacillati</taxon>
        <taxon>Bacillota</taxon>
        <taxon>Clostridia</taxon>
        <taxon>Lachnospirales</taxon>
        <taxon>Vallitaleaceae</taxon>
        <taxon>Vallitalea</taxon>
    </lineage>
</organism>